<evidence type="ECO:0000256" key="1">
    <source>
        <dbReference type="SAM" id="Phobius"/>
    </source>
</evidence>
<dbReference type="AlphaFoldDB" id="A0A024UAW6"/>
<dbReference type="RefSeq" id="XP_008868416.1">
    <property type="nucleotide sequence ID" value="XM_008870194.1"/>
</dbReference>
<protein>
    <submittedName>
        <fullName evidence="2">Uncharacterized protein</fullName>
    </submittedName>
</protein>
<gene>
    <name evidence="2" type="ORF">H310_05463</name>
</gene>
<feature type="transmembrane region" description="Helical" evidence="1">
    <location>
        <begin position="12"/>
        <end position="33"/>
    </location>
</feature>
<sequence length="86" mass="9220">MEKSSSNMTPFVVALWIFVGAAAVVCVLAYMLFKLRQRRLAGTNCGANSPNEGGVIYDTLATPVMAYKVKTVDTPKGSQHVLEAAI</sequence>
<accession>A0A024UAW6</accession>
<dbReference type="EMBL" id="KI913960">
    <property type="protein sequence ID" value="ETW03032.1"/>
    <property type="molecule type" value="Genomic_DNA"/>
</dbReference>
<keyword evidence="1" id="KW-0812">Transmembrane</keyword>
<keyword evidence="1" id="KW-0472">Membrane</keyword>
<keyword evidence="1" id="KW-1133">Transmembrane helix</keyword>
<dbReference type="GeneID" id="20082513"/>
<dbReference type="OrthoDB" id="10434772at2759"/>
<evidence type="ECO:0000313" key="2">
    <source>
        <dbReference type="EMBL" id="ETW03032.1"/>
    </source>
</evidence>
<name>A0A024UAW6_9STRA</name>
<reference evidence="2" key="1">
    <citation type="submission" date="2013-12" db="EMBL/GenBank/DDBJ databases">
        <title>The Genome Sequence of Aphanomyces invadans NJM9701.</title>
        <authorList>
            <consortium name="The Broad Institute Genomics Platform"/>
            <person name="Russ C."/>
            <person name="Tyler B."/>
            <person name="van West P."/>
            <person name="Dieguez-Uribeondo J."/>
            <person name="Young S.K."/>
            <person name="Zeng Q."/>
            <person name="Gargeya S."/>
            <person name="Fitzgerald M."/>
            <person name="Abouelleil A."/>
            <person name="Alvarado L."/>
            <person name="Chapman S.B."/>
            <person name="Gainer-Dewar J."/>
            <person name="Goldberg J."/>
            <person name="Griggs A."/>
            <person name="Gujja S."/>
            <person name="Hansen M."/>
            <person name="Howarth C."/>
            <person name="Imamovic A."/>
            <person name="Ireland A."/>
            <person name="Larimer J."/>
            <person name="McCowan C."/>
            <person name="Murphy C."/>
            <person name="Pearson M."/>
            <person name="Poon T.W."/>
            <person name="Priest M."/>
            <person name="Roberts A."/>
            <person name="Saif S."/>
            <person name="Shea T."/>
            <person name="Sykes S."/>
            <person name="Wortman J."/>
            <person name="Nusbaum C."/>
            <person name="Birren B."/>
        </authorList>
    </citation>
    <scope>NUCLEOTIDE SEQUENCE [LARGE SCALE GENOMIC DNA]</scope>
    <source>
        <strain evidence="2">NJM9701</strain>
    </source>
</reference>
<dbReference type="VEuPathDB" id="FungiDB:H310_05463"/>
<organism evidence="2">
    <name type="scientific">Aphanomyces invadans</name>
    <dbReference type="NCBI Taxonomy" id="157072"/>
    <lineage>
        <taxon>Eukaryota</taxon>
        <taxon>Sar</taxon>
        <taxon>Stramenopiles</taxon>
        <taxon>Oomycota</taxon>
        <taxon>Saprolegniomycetes</taxon>
        <taxon>Saprolegniales</taxon>
        <taxon>Verrucalvaceae</taxon>
        <taxon>Aphanomyces</taxon>
    </lineage>
</organism>
<proteinExistence type="predicted"/>